<accession>D7FTI6</accession>
<evidence type="ECO:0000256" key="1">
    <source>
        <dbReference type="SAM" id="MobiDB-lite"/>
    </source>
</evidence>
<dbReference type="Proteomes" id="UP000002630">
    <property type="component" value="Linkage Group LG11"/>
</dbReference>
<sequence>MRKILEFRPSVVCLQEVDNDLYEAFFRKELVSAIGVRYRKKRPRAVSCRDWRCPTIVAPEESLGYSGAYCQRSGGKSDGCATFVLRQQAALVGEEGVAYKVQGHPVLDRLARTSGADGVMICGDFNMTPDSALYHYMVKGAVDMDGLNRFMVSGQCESNRNMCYHQRKETSNSGILPHREPDAKHQGSGCSLGSFLRPPVSAVATTGGRRPAGRGGGDRREKGKRPAQSPPPPGLRHPPPSEECSNRDDAPSTYVVAGDTASAAAAAAAAAGYRCPPGAPPGTLFAVLDPSPCRCTAVEPAAGERRSDGGGGKRSATGGGDGGGPQEAYDPPVLWPRNGDKLAYRRGTGPVAHGLRLRSAYAQRGDSWGTGEPAFSSFHHMFKGTVDYIFYGQCMPSEEGPPNAAHHNVQDNLPQSENPTAAEGAPVVLERGCLRCIGVAEPPLRCDLARFGGLPSPEEPSDHILLAARFEVTQPRGAS</sequence>
<feature type="region of interest" description="Disordered" evidence="1">
    <location>
        <begin position="401"/>
        <end position="421"/>
    </location>
</feature>
<organism evidence="3 4">
    <name type="scientific">Ectocarpus siliculosus</name>
    <name type="common">Brown alga</name>
    <name type="synonym">Conferva siliculosa</name>
    <dbReference type="NCBI Taxonomy" id="2880"/>
    <lineage>
        <taxon>Eukaryota</taxon>
        <taxon>Sar</taxon>
        <taxon>Stramenopiles</taxon>
        <taxon>Ochrophyta</taxon>
        <taxon>PX clade</taxon>
        <taxon>Phaeophyceae</taxon>
        <taxon>Ectocarpales</taxon>
        <taxon>Ectocarpaceae</taxon>
        <taxon>Ectocarpus</taxon>
    </lineage>
</organism>
<dbReference type="EMBL" id="FN648431">
    <property type="protein sequence ID" value="CBJ48564.1"/>
    <property type="molecule type" value="Genomic_DNA"/>
</dbReference>
<dbReference type="Gene3D" id="3.30.1370.190">
    <property type="match status" value="1"/>
</dbReference>
<dbReference type="OrthoDB" id="428734at2759"/>
<dbReference type="PANTHER" id="PTHR12121:SF36">
    <property type="entry name" value="ENDONUCLEASE_EXONUCLEASE_PHOSPHATASE DOMAIN-CONTAINING PROTEIN"/>
    <property type="match status" value="1"/>
</dbReference>
<feature type="domain" description="Endonuclease/exonuclease/phosphatase" evidence="2">
    <location>
        <begin position="4"/>
        <end position="144"/>
    </location>
</feature>
<name>D7FTI6_ECTSI</name>
<gene>
    <name evidence="3" type="ORF">Esi_0025_0149</name>
</gene>
<dbReference type="Gene3D" id="3.60.10.10">
    <property type="entry name" value="Endonuclease/exonuclease/phosphatase"/>
    <property type="match status" value="2"/>
</dbReference>
<evidence type="ECO:0000259" key="2">
    <source>
        <dbReference type="Pfam" id="PF03372"/>
    </source>
</evidence>
<dbReference type="GO" id="GO:0000175">
    <property type="term" value="F:3'-5'-RNA exonuclease activity"/>
    <property type="evidence" value="ECO:0007669"/>
    <property type="project" value="TreeGrafter"/>
</dbReference>
<feature type="compositionally biased region" description="Gly residues" evidence="1">
    <location>
        <begin position="309"/>
        <end position="325"/>
    </location>
</feature>
<dbReference type="Pfam" id="PF03372">
    <property type="entry name" value="Exo_endo_phos"/>
    <property type="match status" value="1"/>
</dbReference>
<feature type="region of interest" description="Disordered" evidence="1">
    <location>
        <begin position="300"/>
        <end position="336"/>
    </location>
</feature>
<dbReference type="InterPro" id="IPR050410">
    <property type="entry name" value="CCR4/nocturin_mRNA_transcr"/>
</dbReference>
<dbReference type="InParanoid" id="D7FTI6"/>
<keyword evidence="4" id="KW-1185">Reference proteome</keyword>
<dbReference type="PANTHER" id="PTHR12121">
    <property type="entry name" value="CARBON CATABOLITE REPRESSOR PROTEIN 4"/>
    <property type="match status" value="1"/>
</dbReference>
<evidence type="ECO:0000313" key="3">
    <source>
        <dbReference type="EMBL" id="CBJ48564.1"/>
    </source>
</evidence>
<reference evidence="3 4" key="1">
    <citation type="journal article" date="2010" name="Nature">
        <title>The Ectocarpus genome and the independent evolution of multicellularity in brown algae.</title>
        <authorList>
            <person name="Cock J.M."/>
            <person name="Sterck L."/>
            <person name="Rouze P."/>
            <person name="Scornet D."/>
            <person name="Allen A.E."/>
            <person name="Amoutzias G."/>
            <person name="Anthouard V."/>
            <person name="Artiguenave F."/>
            <person name="Aury J.M."/>
            <person name="Badger J.H."/>
            <person name="Beszteri B."/>
            <person name="Billiau K."/>
            <person name="Bonnet E."/>
            <person name="Bothwell J.H."/>
            <person name="Bowler C."/>
            <person name="Boyen C."/>
            <person name="Brownlee C."/>
            <person name="Carrano C.J."/>
            <person name="Charrier B."/>
            <person name="Cho G.Y."/>
            <person name="Coelho S.M."/>
            <person name="Collen J."/>
            <person name="Corre E."/>
            <person name="Da Silva C."/>
            <person name="Delage L."/>
            <person name="Delaroque N."/>
            <person name="Dittami S.M."/>
            <person name="Doulbeau S."/>
            <person name="Elias M."/>
            <person name="Farnham G."/>
            <person name="Gachon C.M."/>
            <person name="Gschloessl B."/>
            <person name="Heesch S."/>
            <person name="Jabbari K."/>
            <person name="Jubin C."/>
            <person name="Kawai H."/>
            <person name="Kimura K."/>
            <person name="Kloareg B."/>
            <person name="Kupper F.C."/>
            <person name="Lang D."/>
            <person name="Le Bail A."/>
            <person name="Leblanc C."/>
            <person name="Lerouge P."/>
            <person name="Lohr M."/>
            <person name="Lopez P.J."/>
            <person name="Martens C."/>
            <person name="Maumus F."/>
            <person name="Michel G."/>
            <person name="Miranda-Saavedra D."/>
            <person name="Morales J."/>
            <person name="Moreau H."/>
            <person name="Motomura T."/>
            <person name="Nagasato C."/>
            <person name="Napoli C.A."/>
            <person name="Nelson D.R."/>
            <person name="Nyvall-Collen P."/>
            <person name="Peters A.F."/>
            <person name="Pommier C."/>
            <person name="Potin P."/>
            <person name="Poulain J."/>
            <person name="Quesneville H."/>
            <person name="Read B."/>
            <person name="Rensing S.A."/>
            <person name="Ritter A."/>
            <person name="Rousvoal S."/>
            <person name="Samanta M."/>
            <person name="Samson G."/>
            <person name="Schroeder D.C."/>
            <person name="Segurens B."/>
            <person name="Strittmatter M."/>
            <person name="Tonon T."/>
            <person name="Tregear J.W."/>
            <person name="Valentin K."/>
            <person name="von Dassow P."/>
            <person name="Yamagishi T."/>
            <person name="Van de Peer Y."/>
            <person name="Wincker P."/>
        </authorList>
    </citation>
    <scope>NUCLEOTIDE SEQUENCE [LARGE SCALE GENOMIC DNA]</scope>
    <source>
        <strain evidence="4">Ec32 / CCAP1310/4</strain>
    </source>
</reference>
<evidence type="ECO:0000313" key="4">
    <source>
        <dbReference type="Proteomes" id="UP000002630"/>
    </source>
</evidence>
<feature type="region of interest" description="Disordered" evidence="1">
    <location>
        <begin position="169"/>
        <end position="253"/>
    </location>
</feature>
<dbReference type="EMBL" id="FN649736">
    <property type="protein sequence ID" value="CBJ48564.1"/>
    <property type="molecule type" value="Genomic_DNA"/>
</dbReference>
<dbReference type="AlphaFoldDB" id="D7FTI6"/>
<proteinExistence type="predicted"/>
<feature type="compositionally biased region" description="Polar residues" evidence="1">
    <location>
        <begin position="410"/>
        <end position="419"/>
    </location>
</feature>
<feature type="compositionally biased region" description="Pro residues" evidence="1">
    <location>
        <begin position="228"/>
        <end position="238"/>
    </location>
</feature>
<dbReference type="InterPro" id="IPR036691">
    <property type="entry name" value="Endo/exonu/phosph_ase_sf"/>
</dbReference>
<dbReference type="InterPro" id="IPR005135">
    <property type="entry name" value="Endo/exonuclease/phosphatase"/>
</dbReference>
<dbReference type="SUPFAM" id="SSF56219">
    <property type="entry name" value="DNase I-like"/>
    <property type="match status" value="1"/>
</dbReference>
<protein>
    <recommendedName>
        <fullName evidence="2">Endonuclease/exonuclease/phosphatase domain-containing protein</fullName>
    </recommendedName>
</protein>